<protein>
    <submittedName>
        <fullName evidence="1">Uncharacterized protein</fullName>
    </submittedName>
</protein>
<proteinExistence type="predicted"/>
<sequence>MKASGDGSPSGVRLRSLGRMMFEWWKVVGMEHGDKHEGDVAVMDTWGLLIKTMGQQLGVPAGSVQDNLGC</sequence>
<dbReference type="Proteomes" id="UP001472677">
    <property type="component" value="Unassembled WGS sequence"/>
</dbReference>
<reference evidence="1 2" key="1">
    <citation type="journal article" date="2024" name="G3 (Bethesda)">
        <title>Genome assembly of Hibiscus sabdariffa L. provides insights into metabolisms of medicinal natural products.</title>
        <authorList>
            <person name="Kim T."/>
        </authorList>
    </citation>
    <scope>NUCLEOTIDE SEQUENCE [LARGE SCALE GENOMIC DNA]</scope>
    <source>
        <strain evidence="1">TK-2024</strain>
        <tissue evidence="1">Old leaves</tissue>
    </source>
</reference>
<dbReference type="EMBL" id="JBBPBM010000017">
    <property type="protein sequence ID" value="KAK8556218.1"/>
    <property type="molecule type" value="Genomic_DNA"/>
</dbReference>
<keyword evidence="2" id="KW-1185">Reference proteome</keyword>
<evidence type="ECO:0000313" key="1">
    <source>
        <dbReference type="EMBL" id="KAK8556218.1"/>
    </source>
</evidence>
<comment type="caution">
    <text evidence="1">The sequence shown here is derived from an EMBL/GenBank/DDBJ whole genome shotgun (WGS) entry which is preliminary data.</text>
</comment>
<name>A0ABR2E9I8_9ROSI</name>
<accession>A0ABR2E9I8</accession>
<evidence type="ECO:0000313" key="2">
    <source>
        <dbReference type="Proteomes" id="UP001472677"/>
    </source>
</evidence>
<gene>
    <name evidence="1" type="ORF">V6N12_002629</name>
</gene>
<organism evidence="1 2">
    <name type="scientific">Hibiscus sabdariffa</name>
    <name type="common">roselle</name>
    <dbReference type="NCBI Taxonomy" id="183260"/>
    <lineage>
        <taxon>Eukaryota</taxon>
        <taxon>Viridiplantae</taxon>
        <taxon>Streptophyta</taxon>
        <taxon>Embryophyta</taxon>
        <taxon>Tracheophyta</taxon>
        <taxon>Spermatophyta</taxon>
        <taxon>Magnoliopsida</taxon>
        <taxon>eudicotyledons</taxon>
        <taxon>Gunneridae</taxon>
        <taxon>Pentapetalae</taxon>
        <taxon>rosids</taxon>
        <taxon>malvids</taxon>
        <taxon>Malvales</taxon>
        <taxon>Malvaceae</taxon>
        <taxon>Malvoideae</taxon>
        <taxon>Hibiscus</taxon>
    </lineage>
</organism>